<dbReference type="Gene3D" id="3.90.550.10">
    <property type="entry name" value="Spore Coat Polysaccharide Biosynthesis Protein SpsA, Chain A"/>
    <property type="match status" value="1"/>
</dbReference>
<gene>
    <name evidence="1" type="ORF">N1032_14140</name>
</gene>
<name>A0ABT2H4N1_9MICO</name>
<dbReference type="Proteomes" id="UP001165586">
    <property type="component" value="Unassembled WGS sequence"/>
</dbReference>
<evidence type="ECO:0000313" key="2">
    <source>
        <dbReference type="Proteomes" id="UP001165586"/>
    </source>
</evidence>
<evidence type="ECO:0000313" key="1">
    <source>
        <dbReference type="EMBL" id="MCS5734881.1"/>
    </source>
</evidence>
<organism evidence="1 2">
    <name type="scientific">Herbiconiux daphne</name>
    <dbReference type="NCBI Taxonomy" id="2970914"/>
    <lineage>
        <taxon>Bacteria</taxon>
        <taxon>Bacillati</taxon>
        <taxon>Actinomycetota</taxon>
        <taxon>Actinomycetes</taxon>
        <taxon>Micrococcales</taxon>
        <taxon>Microbacteriaceae</taxon>
        <taxon>Herbiconiux</taxon>
    </lineage>
</organism>
<keyword evidence="2" id="KW-1185">Reference proteome</keyword>
<reference evidence="1" key="1">
    <citation type="submission" date="2022-08" db="EMBL/GenBank/DDBJ databases">
        <authorList>
            <person name="Deng Y."/>
            <person name="Han X.-F."/>
            <person name="Zhang Y.-Q."/>
        </authorList>
    </citation>
    <scope>NUCLEOTIDE SEQUENCE</scope>
    <source>
        <strain evidence="1">CPCC 203386</strain>
    </source>
</reference>
<dbReference type="EMBL" id="JANLCJ010000005">
    <property type="protein sequence ID" value="MCS5734881.1"/>
    <property type="molecule type" value="Genomic_DNA"/>
</dbReference>
<dbReference type="RefSeq" id="WP_259539787.1">
    <property type="nucleotide sequence ID" value="NZ_JANLCJ010000005.1"/>
</dbReference>
<proteinExistence type="predicted"/>
<protein>
    <recommendedName>
        <fullName evidence="3">Glycosyltransferase</fullName>
    </recommendedName>
</protein>
<accession>A0ABT2H4N1</accession>
<evidence type="ECO:0008006" key="3">
    <source>
        <dbReference type="Google" id="ProtNLM"/>
    </source>
</evidence>
<dbReference type="InterPro" id="IPR029044">
    <property type="entry name" value="Nucleotide-diphossugar_trans"/>
</dbReference>
<comment type="caution">
    <text evidence="1">The sequence shown here is derived from an EMBL/GenBank/DDBJ whole genome shotgun (WGS) entry which is preliminary data.</text>
</comment>
<dbReference type="SUPFAM" id="SSF53448">
    <property type="entry name" value="Nucleotide-diphospho-sugar transferases"/>
    <property type="match status" value="1"/>
</dbReference>
<sequence length="264" mass="30484">MTISSRAKSWVKAGIRRRLLDGRFRSTEKRFEPVAGRADAAPVAVLMCLWNRPDHFRTMLELIDAQADSPPIDLYLWNNNRRAHRHYRDTVRDFAGGGAIRSVHLVRTPYNLGSIARFYWARLLARQKQQPIIVIDDDEIIEPGFVRTALDAYRPKSAHAFWAFTIASDDYFDRVPAVVGGPVDHVGPGGMVCDSDLFLDDTFFTALPDRYWLLDDLWFTWFAKSHGYTLAKLPVEIEFVLHDTNQHWSLGDLKREFYRELSAR</sequence>